<dbReference type="EMBL" id="FOLM01000004">
    <property type="protein sequence ID" value="SFC59776.1"/>
    <property type="molecule type" value="Genomic_DNA"/>
</dbReference>
<proteinExistence type="predicted"/>
<evidence type="ECO:0000256" key="1">
    <source>
        <dbReference type="SAM" id="MobiDB-lite"/>
    </source>
</evidence>
<name>A0A1I1KG32_9ACTN</name>
<feature type="region of interest" description="Disordered" evidence="1">
    <location>
        <begin position="46"/>
        <end position="88"/>
    </location>
</feature>
<feature type="compositionally biased region" description="Low complexity" evidence="1">
    <location>
        <begin position="55"/>
        <end position="70"/>
    </location>
</feature>
<evidence type="ECO:0000313" key="3">
    <source>
        <dbReference type="Proteomes" id="UP000199207"/>
    </source>
</evidence>
<gene>
    <name evidence="2" type="ORF">SAMN05421773_104222</name>
</gene>
<dbReference type="STRING" id="910347.SAMN05421773_104222"/>
<keyword evidence="3" id="KW-1185">Reference proteome</keyword>
<accession>A0A1I1KG32</accession>
<protein>
    <submittedName>
        <fullName evidence="2">Uncharacterized protein</fullName>
    </submittedName>
</protein>
<organism evidence="2 3">
    <name type="scientific">Streptomyces aidingensis</name>
    <dbReference type="NCBI Taxonomy" id="910347"/>
    <lineage>
        <taxon>Bacteria</taxon>
        <taxon>Bacillati</taxon>
        <taxon>Actinomycetota</taxon>
        <taxon>Actinomycetes</taxon>
        <taxon>Kitasatosporales</taxon>
        <taxon>Streptomycetaceae</taxon>
        <taxon>Streptomyces</taxon>
    </lineage>
</organism>
<evidence type="ECO:0000313" key="2">
    <source>
        <dbReference type="EMBL" id="SFC59776.1"/>
    </source>
</evidence>
<reference evidence="2 3" key="1">
    <citation type="submission" date="2016-10" db="EMBL/GenBank/DDBJ databases">
        <authorList>
            <person name="de Groot N.N."/>
        </authorList>
    </citation>
    <scope>NUCLEOTIDE SEQUENCE [LARGE SCALE GENOMIC DNA]</scope>
    <source>
        <strain evidence="2 3">CGMCC 4.5739</strain>
    </source>
</reference>
<dbReference type="Proteomes" id="UP000199207">
    <property type="component" value="Unassembled WGS sequence"/>
</dbReference>
<sequence>MPTDAMYGGPSMRYRVLVGGVVLAVLTMLAGLLACLTRGGAEPVAAPSVTEETQGAGAAEVEEPVAGPAPTEDEAHVPGAVPAEPPRTTDPVEFAKAAAEALWSYDTRSATHKEHLAALAQWVTREKRYADVASVEAQVPSPVLWRQMADNAQRATATAHEGHFPLAFEQALKENPAAITEAYVYAVTVSGKQSIAWKGSGKGGAEARAITLAVQCRPGRPCALAAVLPNVAP</sequence>
<dbReference type="AlphaFoldDB" id="A0A1I1KG32"/>
<dbReference type="RefSeq" id="WP_245833961.1">
    <property type="nucleotide sequence ID" value="NZ_FOLM01000004.1"/>
</dbReference>